<organism evidence="2 3">
    <name type="scientific">Tagetes erecta</name>
    <name type="common">African marigold</name>
    <dbReference type="NCBI Taxonomy" id="13708"/>
    <lineage>
        <taxon>Eukaryota</taxon>
        <taxon>Viridiplantae</taxon>
        <taxon>Streptophyta</taxon>
        <taxon>Embryophyta</taxon>
        <taxon>Tracheophyta</taxon>
        <taxon>Spermatophyta</taxon>
        <taxon>Magnoliopsida</taxon>
        <taxon>eudicotyledons</taxon>
        <taxon>Gunneridae</taxon>
        <taxon>Pentapetalae</taxon>
        <taxon>asterids</taxon>
        <taxon>campanulids</taxon>
        <taxon>Asterales</taxon>
        <taxon>Asteraceae</taxon>
        <taxon>Asteroideae</taxon>
        <taxon>Heliantheae alliance</taxon>
        <taxon>Tageteae</taxon>
        <taxon>Tagetes</taxon>
    </lineage>
</organism>
<sequence length="92" mass="10227">MTRQRLSYLNKFKDVLPDEPQDVPVAQVELVVEGEVEVVVSSSESDNESEKDNDINDGDNDGESSSNEDGDDDTGEFVFVQHNTRVLIGRLL</sequence>
<keyword evidence="3" id="KW-1185">Reference proteome</keyword>
<evidence type="ECO:0000313" key="2">
    <source>
        <dbReference type="EMBL" id="KAK1432144.1"/>
    </source>
</evidence>
<name>A0AAD8L0U0_TARER</name>
<accession>A0AAD8L0U0</accession>
<feature type="region of interest" description="Disordered" evidence="1">
    <location>
        <begin position="37"/>
        <end position="78"/>
    </location>
</feature>
<feature type="compositionally biased region" description="Acidic residues" evidence="1">
    <location>
        <begin position="55"/>
        <end position="75"/>
    </location>
</feature>
<reference evidence="2" key="1">
    <citation type="journal article" date="2023" name="bioRxiv">
        <title>Improved chromosome-level genome assembly for marigold (Tagetes erecta).</title>
        <authorList>
            <person name="Jiang F."/>
            <person name="Yuan L."/>
            <person name="Wang S."/>
            <person name="Wang H."/>
            <person name="Xu D."/>
            <person name="Wang A."/>
            <person name="Fan W."/>
        </authorList>
    </citation>
    <scope>NUCLEOTIDE SEQUENCE</scope>
    <source>
        <strain evidence="2">WSJ</strain>
        <tissue evidence="2">Leaf</tissue>
    </source>
</reference>
<proteinExistence type="predicted"/>
<evidence type="ECO:0000256" key="1">
    <source>
        <dbReference type="SAM" id="MobiDB-lite"/>
    </source>
</evidence>
<comment type="caution">
    <text evidence="2">The sequence shown here is derived from an EMBL/GenBank/DDBJ whole genome shotgun (WGS) entry which is preliminary data.</text>
</comment>
<dbReference type="EMBL" id="JAUHHV010000002">
    <property type="protein sequence ID" value="KAK1432144.1"/>
    <property type="molecule type" value="Genomic_DNA"/>
</dbReference>
<gene>
    <name evidence="2" type="ORF">QVD17_09036</name>
</gene>
<dbReference type="AlphaFoldDB" id="A0AAD8L0U0"/>
<dbReference type="Proteomes" id="UP001229421">
    <property type="component" value="Unassembled WGS sequence"/>
</dbReference>
<protein>
    <submittedName>
        <fullName evidence="2">Uncharacterized protein</fullName>
    </submittedName>
</protein>
<evidence type="ECO:0000313" key="3">
    <source>
        <dbReference type="Proteomes" id="UP001229421"/>
    </source>
</evidence>